<organism evidence="1 2">
    <name type="scientific">Paenibacillus cisolokensis</name>
    <dbReference type="NCBI Taxonomy" id="1658519"/>
    <lineage>
        <taxon>Bacteria</taxon>
        <taxon>Bacillati</taxon>
        <taxon>Bacillota</taxon>
        <taxon>Bacilli</taxon>
        <taxon>Bacillales</taxon>
        <taxon>Paenibacillaceae</taxon>
        <taxon>Paenibacillus</taxon>
    </lineage>
</organism>
<dbReference type="Proteomes" id="UP000680304">
    <property type="component" value="Unassembled WGS sequence"/>
</dbReference>
<proteinExistence type="predicted"/>
<sequence>MAAASRWTAAAGDALCADASEGGEVRSLVAVSHSGWPTSPRKKSPILKRKLDELNAITRYA</sequence>
<protein>
    <submittedName>
        <fullName evidence="1">Uncharacterized protein</fullName>
    </submittedName>
</protein>
<name>A0ABQ4N9S7_9BACL</name>
<accession>A0ABQ4N9S7</accession>
<evidence type="ECO:0000313" key="1">
    <source>
        <dbReference type="EMBL" id="GIQ64982.1"/>
    </source>
</evidence>
<evidence type="ECO:0000313" key="2">
    <source>
        <dbReference type="Proteomes" id="UP000680304"/>
    </source>
</evidence>
<keyword evidence="2" id="KW-1185">Reference proteome</keyword>
<dbReference type="EMBL" id="BOVJ01000115">
    <property type="protein sequence ID" value="GIQ64982.1"/>
    <property type="molecule type" value="Genomic_DNA"/>
</dbReference>
<gene>
    <name evidence="1" type="ORF">PACILC2_35500</name>
</gene>
<comment type="caution">
    <text evidence="1">The sequence shown here is derived from an EMBL/GenBank/DDBJ whole genome shotgun (WGS) entry which is preliminary data.</text>
</comment>
<reference evidence="1 2" key="1">
    <citation type="submission" date="2021-04" db="EMBL/GenBank/DDBJ databases">
        <title>Draft genome sequence of Paenibacillus cisolokensis, LC2-13A.</title>
        <authorList>
            <person name="Uke A."/>
            <person name="Chhe C."/>
            <person name="Baramee S."/>
            <person name="Kosugi A."/>
        </authorList>
    </citation>
    <scope>NUCLEOTIDE SEQUENCE [LARGE SCALE GENOMIC DNA]</scope>
    <source>
        <strain evidence="1 2">LC2-13A</strain>
    </source>
</reference>